<comment type="caution">
    <text evidence="2">The sequence shown here is derived from an EMBL/GenBank/DDBJ whole genome shotgun (WGS) entry which is preliminary data.</text>
</comment>
<dbReference type="Proteomes" id="UP000886520">
    <property type="component" value="Chromosome 3"/>
</dbReference>
<evidence type="ECO:0000313" key="2">
    <source>
        <dbReference type="EMBL" id="KAI5083532.1"/>
    </source>
</evidence>
<feature type="compositionally biased region" description="Acidic residues" evidence="1">
    <location>
        <begin position="61"/>
        <end position="77"/>
    </location>
</feature>
<sequence length="193" mass="19424">QQGTEEGGEGEVDAHGAQGEHVGADGGEEVDDEIVVGHGGVEGADELLVVEHGDADKEGAEDGGGDAAAEEEEESADELLGAHGEGDEGVEDGGGDAAEEEEGADELLGAHGEGDDVGDAEEGGDGRLVVHVGNSGGVDQLAAIRGCRVRSYVQECGKGLVAKYGGGDGSCCERQATEEYAEEEMWRCAGEGV</sequence>
<feature type="non-terminal residue" evidence="2">
    <location>
        <position position="1"/>
    </location>
</feature>
<gene>
    <name evidence="2" type="ORF">GOP47_0003275</name>
</gene>
<reference evidence="2" key="1">
    <citation type="submission" date="2021-01" db="EMBL/GenBank/DDBJ databases">
        <title>Adiantum capillus-veneris genome.</title>
        <authorList>
            <person name="Fang Y."/>
            <person name="Liao Q."/>
        </authorList>
    </citation>
    <scope>NUCLEOTIDE SEQUENCE</scope>
    <source>
        <strain evidence="2">H3</strain>
        <tissue evidence="2">Leaf</tissue>
    </source>
</reference>
<feature type="compositionally biased region" description="Acidic residues" evidence="1">
    <location>
        <begin position="1"/>
        <end position="11"/>
    </location>
</feature>
<feature type="compositionally biased region" description="Basic and acidic residues" evidence="1">
    <location>
        <begin position="49"/>
        <end position="60"/>
    </location>
</feature>
<proteinExistence type="predicted"/>
<dbReference type="AlphaFoldDB" id="A0A9D4VDN6"/>
<evidence type="ECO:0000313" key="3">
    <source>
        <dbReference type="Proteomes" id="UP000886520"/>
    </source>
</evidence>
<organism evidence="2 3">
    <name type="scientific">Adiantum capillus-veneris</name>
    <name type="common">Maidenhair fern</name>
    <dbReference type="NCBI Taxonomy" id="13818"/>
    <lineage>
        <taxon>Eukaryota</taxon>
        <taxon>Viridiplantae</taxon>
        <taxon>Streptophyta</taxon>
        <taxon>Embryophyta</taxon>
        <taxon>Tracheophyta</taxon>
        <taxon>Polypodiopsida</taxon>
        <taxon>Polypodiidae</taxon>
        <taxon>Polypodiales</taxon>
        <taxon>Pteridineae</taxon>
        <taxon>Pteridaceae</taxon>
        <taxon>Vittarioideae</taxon>
        <taxon>Adiantum</taxon>
    </lineage>
</organism>
<protein>
    <submittedName>
        <fullName evidence="2">Uncharacterized protein</fullName>
    </submittedName>
</protein>
<feature type="compositionally biased region" description="Acidic residues" evidence="1">
    <location>
        <begin position="87"/>
        <end position="105"/>
    </location>
</feature>
<name>A0A9D4VDN6_ADICA</name>
<dbReference type="EMBL" id="JABFUD020000002">
    <property type="protein sequence ID" value="KAI5083532.1"/>
    <property type="molecule type" value="Genomic_DNA"/>
</dbReference>
<feature type="region of interest" description="Disordered" evidence="1">
    <location>
        <begin position="1"/>
        <end position="126"/>
    </location>
</feature>
<keyword evidence="3" id="KW-1185">Reference proteome</keyword>
<evidence type="ECO:0000256" key="1">
    <source>
        <dbReference type="SAM" id="MobiDB-lite"/>
    </source>
</evidence>
<accession>A0A9D4VDN6</accession>